<reference evidence="4 6" key="1">
    <citation type="journal article" date="2011" name="Nature">
        <title>The Medicago genome provides insight into the evolution of rhizobial symbioses.</title>
        <authorList>
            <person name="Young N.D."/>
            <person name="Debelle F."/>
            <person name="Oldroyd G.E."/>
            <person name="Geurts R."/>
            <person name="Cannon S.B."/>
            <person name="Udvardi M.K."/>
            <person name="Benedito V.A."/>
            <person name="Mayer K.F."/>
            <person name="Gouzy J."/>
            <person name="Schoof H."/>
            <person name="Van de Peer Y."/>
            <person name="Proost S."/>
            <person name="Cook D.R."/>
            <person name="Meyers B.C."/>
            <person name="Spannagl M."/>
            <person name="Cheung F."/>
            <person name="De Mita S."/>
            <person name="Krishnakumar V."/>
            <person name="Gundlach H."/>
            <person name="Zhou S."/>
            <person name="Mudge J."/>
            <person name="Bharti A.K."/>
            <person name="Murray J.D."/>
            <person name="Naoumkina M.A."/>
            <person name="Rosen B."/>
            <person name="Silverstein K.A."/>
            <person name="Tang H."/>
            <person name="Rombauts S."/>
            <person name="Zhao P.X."/>
            <person name="Zhou P."/>
            <person name="Barbe V."/>
            <person name="Bardou P."/>
            <person name="Bechner M."/>
            <person name="Bellec A."/>
            <person name="Berger A."/>
            <person name="Berges H."/>
            <person name="Bidwell S."/>
            <person name="Bisseling T."/>
            <person name="Choisne N."/>
            <person name="Couloux A."/>
            <person name="Denny R."/>
            <person name="Deshpande S."/>
            <person name="Dai X."/>
            <person name="Doyle J.J."/>
            <person name="Dudez A.M."/>
            <person name="Farmer A.D."/>
            <person name="Fouteau S."/>
            <person name="Franken C."/>
            <person name="Gibelin C."/>
            <person name="Gish J."/>
            <person name="Goldstein S."/>
            <person name="Gonzalez A.J."/>
            <person name="Green P.J."/>
            <person name="Hallab A."/>
            <person name="Hartog M."/>
            <person name="Hua A."/>
            <person name="Humphray S.J."/>
            <person name="Jeong D.H."/>
            <person name="Jing Y."/>
            <person name="Jocker A."/>
            <person name="Kenton S.M."/>
            <person name="Kim D.J."/>
            <person name="Klee K."/>
            <person name="Lai H."/>
            <person name="Lang C."/>
            <person name="Lin S."/>
            <person name="Macmil S.L."/>
            <person name="Magdelenat G."/>
            <person name="Matthews L."/>
            <person name="McCorrison J."/>
            <person name="Monaghan E.L."/>
            <person name="Mun J.H."/>
            <person name="Najar F.Z."/>
            <person name="Nicholson C."/>
            <person name="Noirot C."/>
            <person name="O'Bleness M."/>
            <person name="Paule C.R."/>
            <person name="Poulain J."/>
            <person name="Prion F."/>
            <person name="Qin B."/>
            <person name="Qu C."/>
            <person name="Retzel E.F."/>
            <person name="Riddle C."/>
            <person name="Sallet E."/>
            <person name="Samain S."/>
            <person name="Samson N."/>
            <person name="Sanders I."/>
            <person name="Saurat O."/>
            <person name="Scarpelli C."/>
            <person name="Schiex T."/>
            <person name="Segurens B."/>
            <person name="Severin A.J."/>
            <person name="Sherrier D.J."/>
            <person name="Shi R."/>
            <person name="Sims S."/>
            <person name="Singer S.R."/>
            <person name="Sinharoy S."/>
            <person name="Sterck L."/>
            <person name="Viollet A."/>
            <person name="Wang B.B."/>
            <person name="Wang K."/>
            <person name="Wang M."/>
            <person name="Wang X."/>
            <person name="Warfsmann J."/>
            <person name="Weissenbach J."/>
            <person name="White D.D."/>
            <person name="White J.D."/>
            <person name="Wiley G.B."/>
            <person name="Wincker P."/>
            <person name="Xing Y."/>
            <person name="Yang L."/>
            <person name="Yao Z."/>
            <person name="Ying F."/>
            <person name="Zhai J."/>
            <person name="Zhou L."/>
            <person name="Zuber A."/>
            <person name="Denarie J."/>
            <person name="Dixon R.A."/>
            <person name="May G.D."/>
            <person name="Schwartz D.C."/>
            <person name="Rogers J."/>
            <person name="Quetier F."/>
            <person name="Town C.D."/>
            <person name="Roe B.A."/>
        </authorList>
    </citation>
    <scope>NUCLEOTIDE SEQUENCE [LARGE SCALE GENOMIC DNA]</scope>
    <source>
        <strain evidence="4">A17</strain>
        <strain evidence="5 6">cv. Jemalong A17</strain>
    </source>
</reference>
<sequence length="279" mass="31451">MAGRIHKKYGSDESMGTLSSSQRSPLYYVESPQSLDVEKLSIHSNSVDFTPSHSRGESSTSRYSTTWKKLDEKNDENDEDDEDVHDSTHKYICCFFGFLLLFALVCFILWAVGRSFKPRANLENIVFKKLDVQFGNDRTEVPTYLLSLNSTITMMYTNPATYFGVHVTSTLLQLRYYDLTLASGQMQEFHQSSKSQQKLVVFVSADQVPLYGGISILGNDTIENMNNVAMAMNITFELKSKADILGVLSTFYQTIGCPITFHVNQLGKPLSLIDSCVYK</sequence>
<dbReference type="AlphaFoldDB" id="G7LJG5"/>
<dbReference type="eggNOG" id="ENOG502QV09">
    <property type="taxonomic scope" value="Eukaryota"/>
</dbReference>
<gene>
    <name evidence="5" type="primary">11416755</name>
    <name evidence="4" type="ordered locus">MTR_8g086610</name>
</gene>
<proteinExistence type="predicted"/>
<feature type="region of interest" description="Disordered" evidence="1">
    <location>
        <begin position="46"/>
        <end position="65"/>
    </location>
</feature>
<evidence type="ECO:0000256" key="2">
    <source>
        <dbReference type="SAM" id="Phobius"/>
    </source>
</evidence>
<dbReference type="Pfam" id="PF03168">
    <property type="entry name" value="LEA_2"/>
    <property type="match status" value="1"/>
</dbReference>
<dbReference type="Proteomes" id="UP000002051">
    <property type="component" value="Chromosome 8"/>
</dbReference>
<evidence type="ECO:0000313" key="6">
    <source>
        <dbReference type="Proteomes" id="UP000002051"/>
    </source>
</evidence>
<keyword evidence="6" id="KW-1185">Reference proteome</keyword>
<dbReference type="PANTHER" id="PTHR31852">
    <property type="entry name" value="LATE EMBRYOGENESIS ABUNDANT (LEA) HYDROXYPROLINE-RICH GLYCOPROTEIN FAMILY"/>
    <property type="match status" value="1"/>
</dbReference>
<keyword evidence="2" id="KW-0812">Transmembrane</keyword>
<dbReference type="InterPro" id="IPR004864">
    <property type="entry name" value="LEA_2"/>
</dbReference>
<dbReference type="OrthoDB" id="903824at2759"/>
<dbReference type="EMBL" id="CM001224">
    <property type="protein sequence ID" value="AET04270.1"/>
    <property type="molecule type" value="Genomic_DNA"/>
</dbReference>
<dbReference type="OMA" id="ASGQMEK"/>
<protein>
    <submittedName>
        <fullName evidence="4">Late embryogenesis abundant protein</fullName>
    </submittedName>
</protein>
<evidence type="ECO:0000256" key="1">
    <source>
        <dbReference type="SAM" id="MobiDB-lite"/>
    </source>
</evidence>
<accession>G7LJG5</accession>
<dbReference type="PaxDb" id="3880-AET04270"/>
<evidence type="ECO:0000259" key="3">
    <source>
        <dbReference type="Pfam" id="PF03168"/>
    </source>
</evidence>
<feature type="region of interest" description="Disordered" evidence="1">
    <location>
        <begin position="1"/>
        <end position="23"/>
    </location>
</feature>
<evidence type="ECO:0000313" key="5">
    <source>
        <dbReference type="EnsemblPlants" id="AET04270"/>
    </source>
</evidence>
<name>G7LJG5_MEDTR</name>
<dbReference type="KEGG" id="mtr:11416755"/>
<feature type="transmembrane region" description="Helical" evidence="2">
    <location>
        <begin position="91"/>
        <end position="112"/>
    </location>
</feature>
<organism evidence="4 6">
    <name type="scientific">Medicago truncatula</name>
    <name type="common">Barrel medic</name>
    <name type="synonym">Medicago tribuloides</name>
    <dbReference type="NCBI Taxonomy" id="3880"/>
    <lineage>
        <taxon>Eukaryota</taxon>
        <taxon>Viridiplantae</taxon>
        <taxon>Streptophyta</taxon>
        <taxon>Embryophyta</taxon>
        <taxon>Tracheophyta</taxon>
        <taxon>Spermatophyta</taxon>
        <taxon>Magnoliopsida</taxon>
        <taxon>eudicotyledons</taxon>
        <taxon>Gunneridae</taxon>
        <taxon>Pentapetalae</taxon>
        <taxon>rosids</taxon>
        <taxon>fabids</taxon>
        <taxon>Fabales</taxon>
        <taxon>Fabaceae</taxon>
        <taxon>Papilionoideae</taxon>
        <taxon>50 kb inversion clade</taxon>
        <taxon>NPAAA clade</taxon>
        <taxon>Hologalegina</taxon>
        <taxon>IRL clade</taxon>
        <taxon>Trifolieae</taxon>
        <taxon>Medicago</taxon>
    </lineage>
</organism>
<feature type="compositionally biased region" description="Polar residues" evidence="1">
    <location>
        <begin position="14"/>
        <end position="23"/>
    </location>
</feature>
<keyword evidence="2" id="KW-0472">Membrane</keyword>
<dbReference type="EnsemblPlants" id="AET04270">
    <property type="protein sequence ID" value="AET04270"/>
    <property type="gene ID" value="MTR_8g086610"/>
</dbReference>
<keyword evidence="2" id="KW-1133">Transmembrane helix</keyword>
<dbReference type="InterPro" id="IPR055301">
    <property type="entry name" value="Lea14-like_2"/>
</dbReference>
<feature type="domain" description="Late embryogenesis abundant protein LEA-2 subgroup" evidence="3">
    <location>
        <begin position="156"/>
        <end position="244"/>
    </location>
</feature>
<dbReference type="STRING" id="3880.G7LJG5"/>
<reference evidence="5" key="3">
    <citation type="submission" date="2015-04" db="UniProtKB">
        <authorList>
            <consortium name="EnsemblPlants"/>
        </authorList>
    </citation>
    <scope>IDENTIFICATION</scope>
    <source>
        <strain evidence="5">cv. Jemalong A17</strain>
    </source>
</reference>
<evidence type="ECO:0000313" key="4">
    <source>
        <dbReference type="EMBL" id="AET04270.1"/>
    </source>
</evidence>
<dbReference type="HOGENOM" id="CLU_045609_0_0_1"/>
<reference evidence="4 6" key="2">
    <citation type="journal article" date="2014" name="BMC Genomics">
        <title>An improved genome release (version Mt4.0) for the model legume Medicago truncatula.</title>
        <authorList>
            <person name="Tang H."/>
            <person name="Krishnakumar V."/>
            <person name="Bidwell S."/>
            <person name="Rosen B."/>
            <person name="Chan A."/>
            <person name="Zhou S."/>
            <person name="Gentzbittel L."/>
            <person name="Childs K.L."/>
            <person name="Yandell M."/>
            <person name="Gundlach H."/>
            <person name="Mayer K.F."/>
            <person name="Schwartz D.C."/>
            <person name="Town C.D."/>
        </authorList>
    </citation>
    <scope>GENOME REANNOTATION</scope>
    <source>
        <strain evidence="5 6">cv. Jemalong A17</strain>
    </source>
</reference>